<evidence type="ECO:0000313" key="4">
    <source>
        <dbReference type="EMBL" id="EAL50924.1"/>
    </source>
</evidence>
<dbReference type="RefSeq" id="XP_656310.1">
    <property type="nucleotide sequence ID" value="XM_651218.1"/>
</dbReference>
<dbReference type="OMA" id="ANALICC"/>
<dbReference type="GO" id="GO:0005525">
    <property type="term" value="F:GTP binding"/>
    <property type="evidence" value="ECO:0007669"/>
    <property type="project" value="UniProtKB-KW"/>
</dbReference>
<dbReference type="InterPro" id="IPR050227">
    <property type="entry name" value="Rab"/>
</dbReference>
<dbReference type="GO" id="GO:0016020">
    <property type="term" value="C:membrane"/>
    <property type="evidence" value="ECO:0000318"/>
    <property type="project" value="GO_Central"/>
</dbReference>
<evidence type="ECO:0000313" key="5">
    <source>
        <dbReference type="Proteomes" id="UP000001926"/>
    </source>
</evidence>
<dbReference type="Proteomes" id="UP000001926">
    <property type="component" value="Partially assembled WGS sequence"/>
</dbReference>
<reference evidence="4" key="2">
    <citation type="submission" date="2007-03" db="EMBL/GenBank/DDBJ databases">
        <authorList>
            <person name="Lorenzi H."/>
            <person name="Amedeo P."/>
            <person name="Inman J."/>
            <person name="Schobel S."/>
            <person name="Caler E."/>
        </authorList>
    </citation>
    <scope>GENOME REANNOTATION</scope>
    <source>
        <strain evidence="4">HM-1:IMSS</strain>
    </source>
</reference>
<dbReference type="SMART" id="SM00175">
    <property type="entry name" value="RAB"/>
    <property type="match status" value="1"/>
</dbReference>
<sequence length="193" mass="22984">MINRKLFKFGKGVNILFVGEKDCGKTSLITRYINDIYFDSKLDHEESRLKDFEMNGEKVEIKLHEFRQSEYNEDETVSIFRKANAIIFLFPSDVGMEEMQKWMMYVDRFITDDKLWFIIQTKTDLGKMDIPVEQRRTFTFKHSFNQYFEVSSKTGEGVKETMDIIIDLTVKKFIHFDVDEKPVKLEKRQCVIV</sequence>
<dbReference type="HOGENOM" id="CLU_041217_10_1_1"/>
<keyword evidence="3" id="KW-0449">Lipoprotein</keyword>
<reference evidence="4" key="1">
    <citation type="journal article" date="2005" name="Nature">
        <title>The genome of the protist parasite Entamoeba histolytica.</title>
        <authorList>
            <person name="Loftus B."/>
            <person name="Anderson I."/>
            <person name="Davies R."/>
            <person name="Alsmark U.C."/>
            <person name="Samuelson J."/>
            <person name="Amedeo P."/>
            <person name="Roncaglia P."/>
            <person name="Berriman M."/>
            <person name="Hirt R.P."/>
            <person name="Mann B.J."/>
            <person name="Nozaki T."/>
            <person name="Suh B."/>
            <person name="Pop M."/>
            <person name="Duchene M."/>
            <person name="Ackers J."/>
            <person name="Tannich E."/>
            <person name="Leippe M."/>
            <person name="Hofer M."/>
            <person name="Bruchhaus I."/>
            <person name="Willhoeft U."/>
            <person name="Bhattacharya A."/>
            <person name="Chillingworth T."/>
            <person name="Churcher C."/>
            <person name="Hance Z."/>
            <person name="Harris B."/>
            <person name="Harris D."/>
            <person name="Jagels K."/>
            <person name="Moule S."/>
            <person name="Mungall K."/>
            <person name="Ormond D."/>
            <person name="Squares R."/>
            <person name="Whitehead S."/>
            <person name="Quail M.A."/>
            <person name="Rabbinowitsch E."/>
            <person name="Norbertczak H."/>
            <person name="Price C."/>
            <person name="Wang Z."/>
            <person name="Guillen N."/>
            <person name="Gilchrist C."/>
            <person name="Stroup S.E."/>
            <person name="Bhattacharya S."/>
            <person name="Lohia A."/>
            <person name="Foster P.G."/>
            <person name="Sicheritz-Ponten T."/>
            <person name="Weber C."/>
            <person name="Singh U."/>
            <person name="Mukherjee C."/>
            <person name="El-Sayed N.M."/>
            <person name="Petri W.A.Jr."/>
            <person name="Clark C.G."/>
            <person name="Embley T.M."/>
            <person name="Barrell B."/>
            <person name="Fraser C.M."/>
            <person name="Hall N."/>
        </authorList>
    </citation>
    <scope>NUCLEOTIDE SEQUENCE [LARGE SCALE GENOMIC DNA]</scope>
    <source>
        <strain evidence="4">HM-1:IMSS</strain>
    </source>
</reference>
<proteinExistence type="predicted"/>
<gene>
    <name evidence="4" type="ORF">EHI_184670</name>
</gene>
<evidence type="ECO:0000256" key="2">
    <source>
        <dbReference type="ARBA" id="ARBA00023134"/>
    </source>
</evidence>
<dbReference type="InterPro" id="IPR001806">
    <property type="entry name" value="Small_GTPase"/>
</dbReference>
<dbReference type="GeneID" id="3410624"/>
<dbReference type="GO" id="GO:0006887">
    <property type="term" value="P:exocytosis"/>
    <property type="evidence" value="ECO:0000318"/>
    <property type="project" value="GO_Central"/>
</dbReference>
<dbReference type="PANTHER" id="PTHR47977">
    <property type="entry name" value="RAS-RELATED PROTEIN RAB"/>
    <property type="match status" value="1"/>
</dbReference>
<dbReference type="EMBL" id="DS571591">
    <property type="protein sequence ID" value="EAL50924.1"/>
    <property type="molecule type" value="Genomic_DNA"/>
</dbReference>
<name>A0A8U0WP87_ENTH1</name>
<accession>A0A8U0WP87</accession>
<dbReference type="OrthoDB" id="25325at2759"/>
<keyword evidence="1" id="KW-0547">Nucleotide-binding</keyword>
<evidence type="ECO:0000256" key="3">
    <source>
        <dbReference type="ARBA" id="ARBA00023288"/>
    </source>
</evidence>
<evidence type="ECO:0000256" key="1">
    <source>
        <dbReference type="ARBA" id="ARBA00022741"/>
    </source>
</evidence>
<dbReference type="FunFam" id="3.40.50.300:FF:003096">
    <property type="entry name" value="Small GTPase EhRabX29, putative"/>
    <property type="match status" value="1"/>
</dbReference>
<dbReference type="AlphaFoldDB" id="A0A8U0WP87"/>
<dbReference type="PRINTS" id="PR00449">
    <property type="entry name" value="RASTRNSFRMNG"/>
</dbReference>
<dbReference type="InterPro" id="IPR027417">
    <property type="entry name" value="P-loop_NTPase"/>
</dbReference>
<dbReference type="SUPFAM" id="SSF52540">
    <property type="entry name" value="P-loop containing nucleoside triphosphate hydrolases"/>
    <property type="match status" value="1"/>
</dbReference>
<protein>
    <submittedName>
        <fullName evidence="4">GTP-binding protein EhRabX29, putative</fullName>
    </submittedName>
</protein>
<dbReference type="Gene3D" id="3.40.50.300">
    <property type="entry name" value="P-loop containing nucleotide triphosphate hydrolases"/>
    <property type="match status" value="1"/>
</dbReference>
<keyword evidence="5" id="KW-1185">Reference proteome</keyword>
<dbReference type="KEGG" id="ehi:EHI_184670"/>
<dbReference type="GO" id="GO:0003924">
    <property type="term" value="F:GTPase activity"/>
    <property type="evidence" value="ECO:0000318"/>
    <property type="project" value="GO_Central"/>
</dbReference>
<dbReference type="CDD" id="cd00882">
    <property type="entry name" value="Ras_like_GTPase"/>
    <property type="match status" value="1"/>
</dbReference>
<organism evidence="4 5">
    <name type="scientific">Entamoeba histolytica (strain ATCC 30459 / HM-1:IMSS / ABRM)</name>
    <dbReference type="NCBI Taxonomy" id="294381"/>
    <lineage>
        <taxon>Eukaryota</taxon>
        <taxon>Amoebozoa</taxon>
        <taxon>Evosea</taxon>
        <taxon>Archamoebae</taxon>
        <taxon>Mastigamoebida</taxon>
        <taxon>Entamoebidae</taxon>
        <taxon>Entamoeba</taxon>
    </lineage>
</organism>
<dbReference type="Pfam" id="PF00071">
    <property type="entry name" value="Ras"/>
    <property type="match status" value="1"/>
</dbReference>
<keyword evidence="2" id="KW-0342">GTP-binding</keyword>